<keyword evidence="3" id="KW-1185">Reference proteome</keyword>
<dbReference type="EMBL" id="CM017613">
    <property type="protein sequence ID" value="TYI31731.1"/>
    <property type="molecule type" value="Genomic_DNA"/>
</dbReference>
<dbReference type="PANTHER" id="PTHR46932">
    <property type="entry name" value="HEAVY METAL-ASSOCIATED ISOPRENYLATED PLANT PROTEIN 47"/>
    <property type="match status" value="1"/>
</dbReference>
<evidence type="ECO:0000313" key="3">
    <source>
        <dbReference type="Proteomes" id="UP000322667"/>
    </source>
</evidence>
<sequence length="152" mass="17538">MVLKVQMNCEKCRTQALRIAAAAQGVTHMPIQGKEKDELMVTGDEVDSVKLTRCLRKKLHHATILTIEEIKEEKKEEKKDDEKYTVEAQIAQARFHQNPTKPLNPLKPLTHDPFTSTQTYYKTQTLNPIQKPIKPPPKKNLTPKKKEKKRKT</sequence>
<feature type="compositionally biased region" description="Low complexity" evidence="1">
    <location>
        <begin position="98"/>
        <end position="108"/>
    </location>
</feature>
<name>A0A5D2QSW3_GOSTO</name>
<feature type="compositionally biased region" description="Polar residues" evidence="1">
    <location>
        <begin position="113"/>
        <end position="128"/>
    </location>
</feature>
<dbReference type="AlphaFoldDB" id="A0A5D2QSW3"/>
<proteinExistence type="predicted"/>
<evidence type="ECO:0008006" key="4">
    <source>
        <dbReference type="Google" id="ProtNLM"/>
    </source>
</evidence>
<evidence type="ECO:0000313" key="2">
    <source>
        <dbReference type="EMBL" id="TYI31731.1"/>
    </source>
</evidence>
<accession>A0A5D2QSW3</accession>
<dbReference type="Proteomes" id="UP000322667">
    <property type="component" value="Chromosome A04"/>
</dbReference>
<dbReference type="Gene3D" id="3.30.70.100">
    <property type="match status" value="1"/>
</dbReference>
<protein>
    <recommendedName>
        <fullName evidence="4">HMA domain-containing protein</fullName>
    </recommendedName>
</protein>
<feature type="region of interest" description="Disordered" evidence="1">
    <location>
        <begin position="93"/>
        <end position="152"/>
    </location>
</feature>
<feature type="compositionally biased region" description="Basic residues" evidence="1">
    <location>
        <begin position="141"/>
        <end position="152"/>
    </location>
</feature>
<evidence type="ECO:0000256" key="1">
    <source>
        <dbReference type="SAM" id="MobiDB-lite"/>
    </source>
</evidence>
<organism evidence="2 3">
    <name type="scientific">Gossypium tomentosum</name>
    <name type="common">Hawaiian cotton</name>
    <name type="synonym">Gossypium sandvicense</name>
    <dbReference type="NCBI Taxonomy" id="34277"/>
    <lineage>
        <taxon>Eukaryota</taxon>
        <taxon>Viridiplantae</taxon>
        <taxon>Streptophyta</taxon>
        <taxon>Embryophyta</taxon>
        <taxon>Tracheophyta</taxon>
        <taxon>Spermatophyta</taxon>
        <taxon>Magnoliopsida</taxon>
        <taxon>eudicotyledons</taxon>
        <taxon>Gunneridae</taxon>
        <taxon>Pentapetalae</taxon>
        <taxon>rosids</taxon>
        <taxon>malvids</taxon>
        <taxon>Malvales</taxon>
        <taxon>Malvaceae</taxon>
        <taxon>Malvoideae</taxon>
        <taxon>Gossypium</taxon>
    </lineage>
</organism>
<dbReference type="PANTHER" id="PTHR46932:SF12">
    <property type="entry name" value="HEAVY METAL-ASSOCIATED ISOPRENYLATED PLANT PROTEIN 47"/>
    <property type="match status" value="1"/>
</dbReference>
<dbReference type="InterPro" id="IPR042885">
    <property type="entry name" value="HIPP47/16"/>
</dbReference>
<reference evidence="2 3" key="1">
    <citation type="submission" date="2019-07" db="EMBL/GenBank/DDBJ databases">
        <title>WGS assembly of Gossypium tomentosum.</title>
        <authorList>
            <person name="Chen Z.J."/>
            <person name="Sreedasyam A."/>
            <person name="Ando A."/>
            <person name="Song Q."/>
            <person name="De L."/>
            <person name="Hulse-Kemp A."/>
            <person name="Ding M."/>
            <person name="Ye W."/>
            <person name="Kirkbride R."/>
            <person name="Jenkins J."/>
            <person name="Plott C."/>
            <person name="Lovell J."/>
            <person name="Lin Y.-M."/>
            <person name="Vaughn R."/>
            <person name="Liu B."/>
            <person name="Li W."/>
            <person name="Simpson S."/>
            <person name="Scheffler B."/>
            <person name="Saski C."/>
            <person name="Grover C."/>
            <person name="Hu G."/>
            <person name="Conover J."/>
            <person name="Carlson J."/>
            <person name="Shu S."/>
            <person name="Boston L."/>
            <person name="Williams M."/>
            <person name="Peterson D."/>
            <person name="Mcgee K."/>
            <person name="Jones D."/>
            <person name="Wendel J."/>
            <person name="Stelly D."/>
            <person name="Grimwood J."/>
            <person name="Schmutz J."/>
        </authorList>
    </citation>
    <scope>NUCLEOTIDE SEQUENCE [LARGE SCALE GENOMIC DNA]</scope>
    <source>
        <strain evidence="2">7179.01</strain>
    </source>
</reference>
<gene>
    <name evidence="2" type="ORF">ES332_A04G005000v1</name>
</gene>